<name>A0A642UQ85_DIURU</name>
<evidence type="ECO:0000256" key="8">
    <source>
        <dbReference type="ARBA" id="ARBA00022989"/>
    </source>
</evidence>
<keyword evidence="8 14" id="KW-1133">Transmembrane helix</keyword>
<evidence type="ECO:0000256" key="7">
    <source>
        <dbReference type="ARBA" id="ARBA00022927"/>
    </source>
</evidence>
<reference evidence="15 16" key="1">
    <citation type="submission" date="2019-07" db="EMBL/GenBank/DDBJ databases">
        <title>Genome assembly of two rare yeast pathogens: Diutina rugosa and Trichomonascus ciferrii.</title>
        <authorList>
            <person name="Mixao V."/>
            <person name="Saus E."/>
            <person name="Hansen A."/>
            <person name="Lass-Flor C."/>
            <person name="Gabaldon T."/>
        </authorList>
    </citation>
    <scope>NUCLEOTIDE SEQUENCE [LARGE SCALE GENOMIC DNA]</scope>
    <source>
        <strain evidence="15 16">CBS 613</strain>
    </source>
</reference>
<dbReference type="GO" id="GO:0031965">
    <property type="term" value="C:nuclear membrane"/>
    <property type="evidence" value="ECO:0007669"/>
    <property type="project" value="UniProtKB-SubCell"/>
</dbReference>
<feature type="transmembrane region" description="Helical" evidence="14">
    <location>
        <begin position="100"/>
        <end position="122"/>
    </location>
</feature>
<dbReference type="AlphaFoldDB" id="A0A642UQ85"/>
<keyword evidence="4" id="KW-0813">Transport</keyword>
<comment type="subcellular location">
    <subcellularLocation>
        <location evidence="1">Nucleus membrane</location>
        <topology evidence="1">Multi-pass membrane protein</topology>
    </subcellularLocation>
    <subcellularLocation>
        <location evidence="2">Nucleus</location>
        <location evidence="2">Nuclear pore complex</location>
    </subcellularLocation>
</comment>
<feature type="region of interest" description="Disordered" evidence="13">
    <location>
        <begin position="372"/>
        <end position="399"/>
    </location>
</feature>
<evidence type="ECO:0000256" key="10">
    <source>
        <dbReference type="ARBA" id="ARBA00023132"/>
    </source>
</evidence>
<dbReference type="GO" id="GO:0106166">
    <property type="term" value="F:spindle pole body-nuclear membrane anchor activity"/>
    <property type="evidence" value="ECO:0007669"/>
    <property type="project" value="TreeGrafter"/>
</dbReference>
<dbReference type="Proteomes" id="UP000449547">
    <property type="component" value="Unassembled WGS sequence"/>
</dbReference>
<comment type="similarity">
    <text evidence="3">Belongs to the NDC1 family.</text>
</comment>
<dbReference type="GO" id="GO:0005816">
    <property type="term" value="C:spindle pole body"/>
    <property type="evidence" value="ECO:0007669"/>
    <property type="project" value="TreeGrafter"/>
</dbReference>
<feature type="transmembrane region" description="Helical" evidence="14">
    <location>
        <begin position="142"/>
        <end position="162"/>
    </location>
</feature>
<evidence type="ECO:0000256" key="11">
    <source>
        <dbReference type="ARBA" id="ARBA00023136"/>
    </source>
</evidence>
<dbReference type="GO" id="GO:0070631">
    <property type="term" value="P:spindle pole body localization"/>
    <property type="evidence" value="ECO:0007669"/>
    <property type="project" value="TreeGrafter"/>
</dbReference>
<gene>
    <name evidence="15" type="ORF">DIURU_003435</name>
</gene>
<keyword evidence="7" id="KW-0653">Protein transport</keyword>
<protein>
    <recommendedName>
        <fullName evidence="17">Nucleoporin NDC1</fullName>
    </recommendedName>
</protein>
<dbReference type="EMBL" id="SWFT01000105">
    <property type="protein sequence ID" value="KAA8901065.1"/>
    <property type="molecule type" value="Genomic_DNA"/>
</dbReference>
<evidence type="ECO:0000256" key="4">
    <source>
        <dbReference type="ARBA" id="ARBA00022448"/>
    </source>
</evidence>
<feature type="transmembrane region" description="Helical" evidence="14">
    <location>
        <begin position="47"/>
        <end position="67"/>
    </location>
</feature>
<dbReference type="InterPro" id="IPR019049">
    <property type="entry name" value="Nucleoporin_prot_Ndc1/Nup"/>
</dbReference>
<dbReference type="GO" id="GO:0051028">
    <property type="term" value="P:mRNA transport"/>
    <property type="evidence" value="ECO:0007669"/>
    <property type="project" value="UniProtKB-KW"/>
</dbReference>
<evidence type="ECO:0000256" key="14">
    <source>
        <dbReference type="SAM" id="Phobius"/>
    </source>
</evidence>
<keyword evidence="12" id="KW-0539">Nucleus</keyword>
<dbReference type="OrthoDB" id="67850at2759"/>
<keyword evidence="5 14" id="KW-0812">Transmembrane</keyword>
<dbReference type="VEuPathDB" id="FungiDB:DIURU_003435"/>
<keyword evidence="11 14" id="KW-0472">Membrane</keyword>
<dbReference type="PANTHER" id="PTHR13269">
    <property type="entry name" value="NUCLEOPORIN NDC1"/>
    <property type="match status" value="1"/>
</dbReference>
<evidence type="ECO:0000256" key="6">
    <source>
        <dbReference type="ARBA" id="ARBA00022816"/>
    </source>
</evidence>
<sequence length="608" mass="69451">MMPPTMPHYRDYVGKVQKKRLRFVDRINLIVAVAVSVALILPYTNRWFNLMLTPVSVVLIFGGLWAVKLSRQYHSTTLYPQQKTLFGRIVVSALSSGKVLGYYILSSYAVALCLAWHIPAIWHYNLVSKLFRNRQYLNDETLFYSCYPLLMAILYAFIHMLAQRNRLDFNLGTTPKRDPRMFLSGFAKIMLNSIFFTIALAIIGWPTWQISRNIIYSVLKYPIILAGLDPGVPPVRLHFSTWLSMVFATFVTIISWEITNHAFNVYSTIGCIDGKTALSTNSSEPLICLVGGLQDEDEIVQAIAFQEIAYIASSPEAKHLRNIIYNRTPQRWPEIYDICLRIVGRYSDRVNYRSPQDSKALEKSAEKTIAVRKEASDPAKGSGRLFGNSESDKHQVSKNSTVKAYSELTTKATKNSKSGLGQRFQDIFQKHVKPLWTTVVKSTEKWHTHWEVKQFARMKQYTLKFYAWFLHSGVGIFFRIYVQQDAEVRVQVTNVVCNAAVALAELAIHAIAEDRSGTVSNRDICSVLNNLERPIRVSANYVDYIPASIYNADTEECRKQALDSVVADVHDVIIIEFRNVCNQYNYKFSSLVVNEQTQRLAERVLEIK</sequence>
<dbReference type="GeneID" id="54782086"/>
<evidence type="ECO:0008006" key="17">
    <source>
        <dbReference type="Google" id="ProtNLM"/>
    </source>
</evidence>
<dbReference type="GO" id="GO:0006999">
    <property type="term" value="P:nuclear pore organization"/>
    <property type="evidence" value="ECO:0007669"/>
    <property type="project" value="TreeGrafter"/>
</dbReference>
<evidence type="ECO:0000256" key="2">
    <source>
        <dbReference type="ARBA" id="ARBA00004567"/>
    </source>
</evidence>
<evidence type="ECO:0000256" key="1">
    <source>
        <dbReference type="ARBA" id="ARBA00004232"/>
    </source>
</evidence>
<keyword evidence="6" id="KW-0509">mRNA transport</keyword>
<evidence type="ECO:0000256" key="5">
    <source>
        <dbReference type="ARBA" id="ARBA00022692"/>
    </source>
</evidence>
<keyword evidence="9" id="KW-0811">Translocation</keyword>
<dbReference type="OMA" id="WQTANLF"/>
<evidence type="ECO:0000256" key="12">
    <source>
        <dbReference type="ARBA" id="ARBA00023242"/>
    </source>
</evidence>
<proteinExistence type="inferred from homology"/>
<evidence type="ECO:0000313" key="15">
    <source>
        <dbReference type="EMBL" id="KAA8901065.1"/>
    </source>
</evidence>
<dbReference type="PANTHER" id="PTHR13269:SF6">
    <property type="entry name" value="NUCLEOPORIN NDC1"/>
    <property type="match status" value="1"/>
</dbReference>
<dbReference type="Pfam" id="PF09531">
    <property type="entry name" value="Ndc1_Nup"/>
    <property type="match status" value="1"/>
</dbReference>
<dbReference type="RefSeq" id="XP_034011688.1">
    <property type="nucleotide sequence ID" value="XM_034156197.1"/>
</dbReference>
<evidence type="ECO:0000256" key="9">
    <source>
        <dbReference type="ARBA" id="ARBA00023010"/>
    </source>
</evidence>
<evidence type="ECO:0000256" key="3">
    <source>
        <dbReference type="ARBA" id="ARBA00005760"/>
    </source>
</evidence>
<comment type="caution">
    <text evidence="15">The sequence shown here is derived from an EMBL/GenBank/DDBJ whole genome shotgun (WGS) entry which is preliminary data.</text>
</comment>
<feature type="transmembrane region" description="Helical" evidence="14">
    <location>
        <begin position="21"/>
        <end position="41"/>
    </location>
</feature>
<feature type="transmembrane region" description="Helical" evidence="14">
    <location>
        <begin position="182"/>
        <end position="205"/>
    </location>
</feature>
<organism evidence="15 16">
    <name type="scientific">Diutina rugosa</name>
    <name type="common">Yeast</name>
    <name type="synonym">Candida rugosa</name>
    <dbReference type="NCBI Taxonomy" id="5481"/>
    <lineage>
        <taxon>Eukaryota</taxon>
        <taxon>Fungi</taxon>
        <taxon>Dikarya</taxon>
        <taxon>Ascomycota</taxon>
        <taxon>Saccharomycotina</taxon>
        <taxon>Pichiomycetes</taxon>
        <taxon>Debaryomycetaceae</taxon>
        <taxon>Diutina</taxon>
    </lineage>
</organism>
<evidence type="ECO:0000256" key="13">
    <source>
        <dbReference type="SAM" id="MobiDB-lite"/>
    </source>
</evidence>
<evidence type="ECO:0000313" key="16">
    <source>
        <dbReference type="Proteomes" id="UP000449547"/>
    </source>
</evidence>
<dbReference type="GO" id="GO:0015031">
    <property type="term" value="P:protein transport"/>
    <property type="evidence" value="ECO:0007669"/>
    <property type="project" value="UniProtKB-KW"/>
</dbReference>
<dbReference type="GO" id="GO:0070762">
    <property type="term" value="C:nuclear pore transmembrane ring"/>
    <property type="evidence" value="ECO:0007669"/>
    <property type="project" value="TreeGrafter"/>
</dbReference>
<keyword evidence="10" id="KW-0906">Nuclear pore complex</keyword>
<accession>A0A642UQ85</accession>
<keyword evidence="16" id="KW-1185">Reference proteome</keyword>